<evidence type="ECO:0000313" key="13">
    <source>
        <dbReference type="Proteomes" id="UP000071392"/>
    </source>
</evidence>
<evidence type="ECO:0000256" key="4">
    <source>
        <dbReference type="ARBA" id="ARBA00022827"/>
    </source>
</evidence>
<feature type="region of interest" description="Disordered" evidence="9">
    <location>
        <begin position="420"/>
        <end position="444"/>
    </location>
</feature>
<evidence type="ECO:0000259" key="10">
    <source>
        <dbReference type="Pfam" id="PF07992"/>
    </source>
</evidence>
<dbReference type="InterPro" id="IPR036188">
    <property type="entry name" value="FAD/NAD-bd_sf"/>
</dbReference>
<accession>A0A139ST33</accession>
<dbReference type="Pfam" id="PF22366">
    <property type="entry name" value="NDH2_C"/>
    <property type="match status" value="1"/>
</dbReference>
<dbReference type="InterPro" id="IPR045024">
    <property type="entry name" value="NDH-2"/>
</dbReference>
<protein>
    <recommendedName>
        <fullName evidence="2">NADH:ubiquinone reductase (non-electrogenic)</fullName>
        <ecNumber evidence="2">1.6.5.9</ecNumber>
    </recommendedName>
</protein>
<comment type="similarity">
    <text evidence="1">Belongs to the NADH dehydrogenase family.</text>
</comment>
<dbReference type="PANTHER" id="PTHR43706:SF47">
    <property type="entry name" value="EXTERNAL NADH-UBIQUINONE OXIDOREDUCTASE 1, MITOCHONDRIAL-RELATED"/>
    <property type="match status" value="1"/>
</dbReference>
<keyword evidence="7" id="KW-0520">NAD</keyword>
<dbReference type="PRINTS" id="PR00368">
    <property type="entry name" value="FADPNR"/>
</dbReference>
<keyword evidence="6" id="KW-0560">Oxidoreductase</keyword>
<evidence type="ECO:0000256" key="1">
    <source>
        <dbReference type="ARBA" id="ARBA00005272"/>
    </source>
</evidence>
<gene>
    <name evidence="12" type="ORF">AXK12_01505</name>
</gene>
<feature type="compositionally biased region" description="Low complexity" evidence="9">
    <location>
        <begin position="420"/>
        <end position="435"/>
    </location>
</feature>
<dbReference type="PRINTS" id="PR00411">
    <property type="entry name" value="PNDRDTASEI"/>
</dbReference>
<comment type="caution">
    <text evidence="12">The sequence shown here is derived from an EMBL/GenBank/DDBJ whole genome shotgun (WGS) entry which is preliminary data.</text>
</comment>
<keyword evidence="5" id="KW-0809">Transit peptide</keyword>
<dbReference type="Gene3D" id="3.50.50.100">
    <property type="match status" value="1"/>
</dbReference>
<name>A0A139ST33_9BACT</name>
<keyword evidence="13" id="KW-1185">Reference proteome</keyword>
<evidence type="ECO:0000256" key="3">
    <source>
        <dbReference type="ARBA" id="ARBA00022630"/>
    </source>
</evidence>
<dbReference type="RefSeq" id="WP_068710893.1">
    <property type="nucleotide sequence ID" value="NZ_LSZP01000005.1"/>
</dbReference>
<evidence type="ECO:0000256" key="9">
    <source>
        <dbReference type="SAM" id="MobiDB-lite"/>
    </source>
</evidence>
<comment type="catalytic activity">
    <reaction evidence="8">
        <text>a quinone + NADH + H(+) = a quinol + NAD(+)</text>
        <dbReference type="Rhea" id="RHEA:46160"/>
        <dbReference type="ChEBI" id="CHEBI:15378"/>
        <dbReference type="ChEBI" id="CHEBI:24646"/>
        <dbReference type="ChEBI" id="CHEBI:57540"/>
        <dbReference type="ChEBI" id="CHEBI:57945"/>
        <dbReference type="ChEBI" id="CHEBI:132124"/>
        <dbReference type="EC" id="1.6.5.9"/>
    </reaction>
</comment>
<dbReference type="InterPro" id="IPR054585">
    <property type="entry name" value="NDH2-like_C"/>
</dbReference>
<feature type="domain" description="External alternative NADH-ubiquinone oxidoreductase-like C-terminal" evidence="11">
    <location>
        <begin position="349"/>
        <end position="404"/>
    </location>
</feature>
<proteinExistence type="inferred from homology"/>
<dbReference type="EMBL" id="LSZP01000005">
    <property type="protein sequence ID" value="KXU37641.1"/>
    <property type="molecule type" value="Genomic_DNA"/>
</dbReference>
<dbReference type="SUPFAM" id="SSF51905">
    <property type="entry name" value="FAD/NAD(P)-binding domain"/>
    <property type="match status" value="1"/>
</dbReference>
<keyword evidence="3" id="KW-0285">Flavoprotein</keyword>
<dbReference type="EC" id="1.6.5.9" evidence="2"/>
<sequence length="444" mass="48255">MNEPQKHVVILGGGFAGLNAARKLRAPNLRVTLVDRQNHHLFQPLLYQVATAGLAAPDIAQPLRHILARQRNVTTLMDEVQAIDLDKRQVTLGHGTLSYDYLIVALGARTGYFGRRDEWERYAPGLKTLDEATQLRRRMLHAFEQAETTRNTAEWSRLLSFVVIGGGPTGVETAGALVELARRVLTHDFRRIDPSKAHVHLVEAAPRLLLPFSPEQSEYTRRKLEAMGVKVHLGAPVTEVGPNHVQAGDLRIEASVILWAAGVEASPVTQTLAGVPLDRAGRVQVAPDLSLPEHPEVFAVGDLAAIVDTKNVRVPGVAPAAAQTGKHAAKQILAEIKGKARQPFTYLDKGSIATIGRSAAVAAVAKMRFNGWPAWAMWMSVHLFFLIGMRNRLIIFLHWAWAYLTWQRGARIITGINPSSDAPAPTPAASAAAASPPAPAPQKA</sequence>
<evidence type="ECO:0000256" key="2">
    <source>
        <dbReference type="ARBA" id="ARBA00012637"/>
    </source>
</evidence>
<dbReference type="OrthoDB" id="9781621at2"/>
<evidence type="ECO:0000256" key="7">
    <source>
        <dbReference type="ARBA" id="ARBA00023027"/>
    </source>
</evidence>
<dbReference type="Pfam" id="PF07992">
    <property type="entry name" value="Pyr_redox_2"/>
    <property type="match status" value="1"/>
</dbReference>
<dbReference type="AlphaFoldDB" id="A0A139ST33"/>
<dbReference type="InterPro" id="IPR023753">
    <property type="entry name" value="FAD/NAD-binding_dom"/>
</dbReference>
<reference evidence="12 13" key="1">
    <citation type="submission" date="2016-02" db="EMBL/GenBank/DDBJ databases">
        <authorList>
            <person name="Wen L."/>
            <person name="He K."/>
            <person name="Yang H."/>
        </authorList>
    </citation>
    <scope>NUCLEOTIDE SEQUENCE [LARGE SCALE GENOMIC DNA]</scope>
    <source>
        <strain evidence="12 13">CV41</strain>
    </source>
</reference>
<feature type="domain" description="FAD/NAD(P)-binding" evidence="10">
    <location>
        <begin position="7"/>
        <end position="325"/>
    </location>
</feature>
<keyword evidence="4" id="KW-0274">FAD</keyword>
<organism evidence="12 13">
    <name type="scientific">Cephaloticoccus capnophilus</name>
    <dbReference type="NCBI Taxonomy" id="1548208"/>
    <lineage>
        <taxon>Bacteria</taxon>
        <taxon>Pseudomonadati</taxon>
        <taxon>Verrucomicrobiota</taxon>
        <taxon>Opitutia</taxon>
        <taxon>Opitutales</taxon>
        <taxon>Opitutaceae</taxon>
        <taxon>Cephaloticoccus</taxon>
    </lineage>
</organism>
<evidence type="ECO:0000313" key="12">
    <source>
        <dbReference type="EMBL" id="KXU37641.1"/>
    </source>
</evidence>
<evidence type="ECO:0000256" key="8">
    <source>
        <dbReference type="ARBA" id="ARBA00047599"/>
    </source>
</evidence>
<evidence type="ECO:0000259" key="11">
    <source>
        <dbReference type="Pfam" id="PF22366"/>
    </source>
</evidence>
<dbReference type="STRING" id="1548208.AXK12_01505"/>
<dbReference type="Proteomes" id="UP000071392">
    <property type="component" value="Unassembled WGS sequence"/>
</dbReference>
<dbReference type="PANTHER" id="PTHR43706">
    <property type="entry name" value="NADH DEHYDROGENASE"/>
    <property type="match status" value="1"/>
</dbReference>
<dbReference type="GO" id="GO:0050136">
    <property type="term" value="F:NADH dehydrogenase (quinone) (non-electrogenic) activity"/>
    <property type="evidence" value="ECO:0007669"/>
    <property type="project" value="UniProtKB-EC"/>
</dbReference>
<evidence type="ECO:0000256" key="5">
    <source>
        <dbReference type="ARBA" id="ARBA00022946"/>
    </source>
</evidence>
<evidence type="ECO:0000256" key="6">
    <source>
        <dbReference type="ARBA" id="ARBA00023002"/>
    </source>
</evidence>